<name>A0A6H9URB2_9ACTN</name>
<accession>A0A6H9URB2</accession>
<organism evidence="2 3">
    <name type="scientific">Streptomyces luteolifulvus</name>
    <dbReference type="NCBI Taxonomy" id="2615112"/>
    <lineage>
        <taxon>Bacteria</taxon>
        <taxon>Bacillati</taxon>
        <taxon>Actinomycetota</taxon>
        <taxon>Actinomycetes</taxon>
        <taxon>Kitasatosporales</taxon>
        <taxon>Streptomycetaceae</taxon>
        <taxon>Streptomyces</taxon>
    </lineage>
</organism>
<protein>
    <recommendedName>
        <fullName evidence="4">NAD(+)--protein-arginine ADP-ribosyltransferase</fullName>
    </recommendedName>
</protein>
<feature type="compositionally biased region" description="Pro residues" evidence="1">
    <location>
        <begin position="178"/>
        <end position="187"/>
    </location>
</feature>
<feature type="compositionally biased region" description="Low complexity" evidence="1">
    <location>
        <begin position="518"/>
        <end position="531"/>
    </location>
</feature>
<feature type="compositionally biased region" description="Pro residues" evidence="1">
    <location>
        <begin position="471"/>
        <end position="487"/>
    </location>
</feature>
<sequence length="792" mass="82751">MTTSAPASGTHPVGPHMVIASEETAAALTPVLSGLPPLPGALLVLAAAPDAAPVLRRALPDLVALAGERGATRLVLAASGLAARGPGGGRPVQGVAKAADFTVVAPDGVVSVEPDGTLRLAETGTWWLSEPGEEPYELGPGWPPAEPQAQEPWESEEREEEEQEEEDPEAEAPEAEEPLPPPAPPVPVVAESQGGAHAIGATPTGEPGEDPAEDSRAVPGGIWLGEPPKAVEPLIGVGPDTFLLGVGTPARPALPAAELLDRVPADAAGARHLLLAAPWADPSDLVVMAVALADRLDRTVRAAIGLPVRTIDDHATTFLDGQGTPTWQPLLVELAASPVHDRVVPSAWLRLSGPEATAPASYACADLEGWRIELVPAGLWLRPADRAPDARPRTVRPDPAGPILIVGDGERPVGPEVRRALPGVLAALPDLGATEPCGLLLHGYASEEEQPRSWAGELDLRWLGRTNSRPAPAPEPAPQPRTGPVPPRTANEAITEAQAPTPARVATPTLSPSPAPAPQEAQPAMREAPGTSPMPVPPSKPGGGSGPDDRAALRELLGEKYHILASKAELLASRLPSLRSTAQDGLKPDMVAIALYQADAPDLGSRSGLAEAARAAAPGPFTPLLRCLESGLRRLPGHYGAVMLAAPAERVPLDRYVPGTVLVEPAAVAAVPACDAELEGAVEFGIWSTTGRRTSVFLGTDDEPEVVFPPGTAFSVLALHLAEDETAPIRVLLREISSAETDGADDRFRKRDEQARTRLSEWFERRDMLESHDRRALPDATRFHVAPGAVLE</sequence>
<keyword evidence="3" id="KW-1185">Reference proteome</keyword>
<feature type="region of interest" description="Disordered" evidence="1">
    <location>
        <begin position="385"/>
        <end position="408"/>
    </location>
</feature>
<evidence type="ECO:0000256" key="1">
    <source>
        <dbReference type="SAM" id="MobiDB-lite"/>
    </source>
</evidence>
<dbReference type="AlphaFoldDB" id="A0A6H9URB2"/>
<evidence type="ECO:0008006" key="4">
    <source>
        <dbReference type="Google" id="ProtNLM"/>
    </source>
</evidence>
<feature type="compositionally biased region" description="Basic and acidic residues" evidence="1">
    <location>
        <begin position="385"/>
        <end position="396"/>
    </location>
</feature>
<comment type="caution">
    <text evidence="2">The sequence shown here is derived from an EMBL/GenBank/DDBJ whole genome shotgun (WGS) entry which is preliminary data.</text>
</comment>
<feature type="region of interest" description="Disordered" evidence="1">
    <location>
        <begin position="128"/>
        <end position="220"/>
    </location>
</feature>
<evidence type="ECO:0000313" key="2">
    <source>
        <dbReference type="EMBL" id="KAB1140903.1"/>
    </source>
</evidence>
<dbReference type="Proteomes" id="UP000442707">
    <property type="component" value="Unassembled WGS sequence"/>
</dbReference>
<feature type="compositionally biased region" description="Acidic residues" evidence="1">
    <location>
        <begin position="153"/>
        <end position="177"/>
    </location>
</feature>
<reference evidence="2 3" key="1">
    <citation type="submission" date="2019-09" db="EMBL/GenBank/DDBJ databases">
        <title>Screening of Novel Bioactive Compounds from Soil-Associated.</title>
        <authorList>
            <person name="Zhao S."/>
        </authorList>
    </citation>
    <scope>NUCLEOTIDE SEQUENCE [LARGE SCALE GENOMIC DNA]</scope>
    <source>
        <strain evidence="2 3">HIT-DPA4</strain>
    </source>
</reference>
<dbReference type="Gene3D" id="3.90.176.10">
    <property type="entry name" value="Toxin ADP-ribosyltransferase, Chain A, domain 1"/>
    <property type="match status" value="1"/>
</dbReference>
<gene>
    <name evidence="2" type="ORF">F7R91_34225</name>
</gene>
<dbReference type="EMBL" id="VZRB01000036">
    <property type="protein sequence ID" value="KAB1140903.1"/>
    <property type="molecule type" value="Genomic_DNA"/>
</dbReference>
<feature type="region of interest" description="Disordered" evidence="1">
    <location>
        <begin position="465"/>
        <end position="550"/>
    </location>
</feature>
<proteinExistence type="predicted"/>
<dbReference type="RefSeq" id="WP_150956099.1">
    <property type="nucleotide sequence ID" value="NZ_VZRB01000036.1"/>
</dbReference>
<evidence type="ECO:0000313" key="3">
    <source>
        <dbReference type="Proteomes" id="UP000442707"/>
    </source>
</evidence>